<organism evidence="5 6">
    <name type="scientific">Owenia fusiformis</name>
    <name type="common">Polychaete worm</name>
    <dbReference type="NCBI Taxonomy" id="6347"/>
    <lineage>
        <taxon>Eukaryota</taxon>
        <taxon>Metazoa</taxon>
        <taxon>Spiralia</taxon>
        <taxon>Lophotrochozoa</taxon>
        <taxon>Annelida</taxon>
        <taxon>Polychaeta</taxon>
        <taxon>Sedentaria</taxon>
        <taxon>Canalipalpata</taxon>
        <taxon>Sabellida</taxon>
        <taxon>Oweniida</taxon>
        <taxon>Oweniidae</taxon>
        <taxon>Owenia</taxon>
    </lineage>
</organism>
<dbReference type="GO" id="GO:0005506">
    <property type="term" value="F:iron ion binding"/>
    <property type="evidence" value="ECO:0007669"/>
    <property type="project" value="InterPro"/>
</dbReference>
<accession>A0A8J1U6I2</accession>
<dbReference type="InterPro" id="IPR050307">
    <property type="entry name" value="Sterol_Desaturase_Related"/>
</dbReference>
<dbReference type="OrthoDB" id="408954at2759"/>
<evidence type="ECO:0000256" key="1">
    <source>
        <dbReference type="ARBA" id="ARBA00004370"/>
    </source>
</evidence>
<keyword evidence="3" id="KW-1133">Transmembrane helix</keyword>
<dbReference type="GO" id="GO:0016491">
    <property type="term" value="F:oxidoreductase activity"/>
    <property type="evidence" value="ECO:0007669"/>
    <property type="project" value="InterPro"/>
</dbReference>
<evidence type="ECO:0000313" key="6">
    <source>
        <dbReference type="Proteomes" id="UP000749559"/>
    </source>
</evidence>
<dbReference type="AlphaFoldDB" id="A0A8J1U6I2"/>
<dbReference type="GO" id="GO:0016020">
    <property type="term" value="C:membrane"/>
    <property type="evidence" value="ECO:0007669"/>
    <property type="project" value="UniProtKB-SubCell"/>
</dbReference>
<comment type="caution">
    <text evidence="5">The sequence shown here is derived from an EMBL/GenBank/DDBJ whole genome shotgun (WGS) entry which is preliminary data.</text>
</comment>
<dbReference type="InterPro" id="IPR006694">
    <property type="entry name" value="Fatty_acid_hydroxylase"/>
</dbReference>
<dbReference type="PANTHER" id="PTHR11863">
    <property type="entry name" value="STEROL DESATURASE"/>
    <property type="match status" value="1"/>
</dbReference>
<keyword evidence="6" id="KW-1185">Reference proteome</keyword>
<comment type="subcellular location">
    <subcellularLocation>
        <location evidence="1">Membrane</location>
    </subcellularLocation>
</comment>
<dbReference type="GO" id="GO:0008610">
    <property type="term" value="P:lipid biosynthetic process"/>
    <property type="evidence" value="ECO:0007669"/>
    <property type="project" value="InterPro"/>
</dbReference>
<evidence type="ECO:0000256" key="4">
    <source>
        <dbReference type="ARBA" id="ARBA00023136"/>
    </source>
</evidence>
<evidence type="ECO:0000256" key="3">
    <source>
        <dbReference type="ARBA" id="ARBA00022989"/>
    </source>
</evidence>
<keyword evidence="4" id="KW-0472">Membrane</keyword>
<proteinExistence type="predicted"/>
<protein>
    <submittedName>
        <fullName evidence="5">Uncharacterized protein</fullName>
    </submittedName>
</protein>
<gene>
    <name evidence="5" type="ORF">OFUS_LOCUS16456</name>
</gene>
<dbReference type="EMBL" id="CAIIXF020000008">
    <property type="protein sequence ID" value="CAH1791368.1"/>
    <property type="molecule type" value="Genomic_DNA"/>
</dbReference>
<evidence type="ECO:0000256" key="2">
    <source>
        <dbReference type="ARBA" id="ARBA00022692"/>
    </source>
</evidence>
<sequence length="350" mass="40290">MGNEADPIPHERPPTPTKILRVEESLWTRVIQFIDSVKKAAFVLGTALIVFSALRNSLTWHLQNVWGASGDFWESLWNSVIEAYSGDYFKTFVYGTFLWSNGMFWLFNLFFIFVDLTGMPSTVLKYKIQQDKNVPLDKGMFLKGVKRAIFNQTVVGFPVIFAAYLPFLWKGCSIATQDMPTFQWVVFEVFIFSLVEEVGFYYAHRLFHHPKLYRHIHKVHHEWTAPIGLTSIYAHPLEHVLCNLIPAIAGPYIMGSHVSTLWLWLSLVIGSTTVSHCGYHLPFLPSPEAHDYHHLKFNQNFGVLGVLDRLHGTDALFRASKQYSRHVLLLNTTPLLQQFPDDPKQQKHQD</sequence>
<reference evidence="5" key="1">
    <citation type="submission" date="2022-03" db="EMBL/GenBank/DDBJ databases">
        <authorList>
            <person name="Martin C."/>
        </authorList>
    </citation>
    <scope>NUCLEOTIDE SEQUENCE</scope>
</reference>
<evidence type="ECO:0000313" key="5">
    <source>
        <dbReference type="EMBL" id="CAH1791368.1"/>
    </source>
</evidence>
<dbReference type="Pfam" id="PF04116">
    <property type="entry name" value="FA_hydroxylase"/>
    <property type="match status" value="1"/>
</dbReference>
<keyword evidence="2" id="KW-0812">Transmembrane</keyword>
<dbReference type="Proteomes" id="UP000749559">
    <property type="component" value="Unassembled WGS sequence"/>
</dbReference>
<name>A0A8J1U6I2_OWEFU</name>